<dbReference type="STRING" id="3818.A0A444YRF0"/>
<name>A0A444YRF0_ARAHY</name>
<feature type="domain" description="Aminotransferase-like plant mobile" evidence="1">
    <location>
        <begin position="11"/>
        <end position="158"/>
    </location>
</feature>
<dbReference type="Proteomes" id="UP000289738">
    <property type="component" value="Chromosome B06"/>
</dbReference>
<dbReference type="GO" id="GO:0010073">
    <property type="term" value="P:meristem maintenance"/>
    <property type="evidence" value="ECO:0007669"/>
    <property type="project" value="InterPro"/>
</dbReference>
<dbReference type="PANTHER" id="PTHR46033">
    <property type="entry name" value="PROTEIN MAIN-LIKE 2"/>
    <property type="match status" value="1"/>
</dbReference>
<evidence type="ECO:0000313" key="3">
    <source>
        <dbReference type="Proteomes" id="UP000289738"/>
    </source>
</evidence>
<protein>
    <recommendedName>
        <fullName evidence="1">Aminotransferase-like plant mobile domain-containing protein</fullName>
    </recommendedName>
</protein>
<dbReference type="AlphaFoldDB" id="A0A444YRF0"/>
<comment type="caution">
    <text evidence="2">The sequence shown here is derived from an EMBL/GenBank/DDBJ whole genome shotgun (WGS) entry which is preliminary data.</text>
</comment>
<evidence type="ECO:0000259" key="1">
    <source>
        <dbReference type="Pfam" id="PF10536"/>
    </source>
</evidence>
<dbReference type="InterPro" id="IPR044824">
    <property type="entry name" value="MAIN-like"/>
</dbReference>
<keyword evidence="3" id="KW-1185">Reference proteome</keyword>
<accession>A0A444YRF0</accession>
<evidence type="ECO:0000313" key="2">
    <source>
        <dbReference type="EMBL" id="RYR04496.1"/>
    </source>
</evidence>
<gene>
    <name evidence="2" type="ORF">Ahy_B06g084242</name>
</gene>
<organism evidence="2 3">
    <name type="scientific">Arachis hypogaea</name>
    <name type="common">Peanut</name>
    <dbReference type="NCBI Taxonomy" id="3818"/>
    <lineage>
        <taxon>Eukaryota</taxon>
        <taxon>Viridiplantae</taxon>
        <taxon>Streptophyta</taxon>
        <taxon>Embryophyta</taxon>
        <taxon>Tracheophyta</taxon>
        <taxon>Spermatophyta</taxon>
        <taxon>Magnoliopsida</taxon>
        <taxon>eudicotyledons</taxon>
        <taxon>Gunneridae</taxon>
        <taxon>Pentapetalae</taxon>
        <taxon>rosids</taxon>
        <taxon>fabids</taxon>
        <taxon>Fabales</taxon>
        <taxon>Fabaceae</taxon>
        <taxon>Papilionoideae</taxon>
        <taxon>50 kb inversion clade</taxon>
        <taxon>dalbergioids sensu lato</taxon>
        <taxon>Dalbergieae</taxon>
        <taxon>Pterocarpus clade</taxon>
        <taxon>Arachis</taxon>
    </lineage>
</organism>
<proteinExistence type="predicted"/>
<dbReference type="PANTHER" id="PTHR46033:SF8">
    <property type="entry name" value="PROTEIN MAINTENANCE OF MERISTEMS-LIKE"/>
    <property type="match status" value="1"/>
</dbReference>
<dbReference type="Pfam" id="PF10536">
    <property type="entry name" value="PMD"/>
    <property type="match status" value="1"/>
</dbReference>
<dbReference type="EMBL" id="SDMP01000016">
    <property type="protein sequence ID" value="RYR04496.1"/>
    <property type="molecule type" value="Genomic_DNA"/>
</dbReference>
<sequence>MEVDQTLRTTGFYQLSRVGVIRGHSAMLAALVEWWRLETHTFVMPVGEVIVTLENVLHIFGLPIDGEVVTGWTDSSHDLVNQSLAIFSIEPQVNSSSKSYINLSWVCHIRDTQRLDTWESVMRYVRCHIFYLLGTTIFADKSTAYADTQHLPLLQNFD</sequence>
<dbReference type="InterPro" id="IPR019557">
    <property type="entry name" value="AminoTfrase-like_pln_mobile"/>
</dbReference>
<reference evidence="2 3" key="1">
    <citation type="submission" date="2019-01" db="EMBL/GenBank/DDBJ databases">
        <title>Sequencing of cultivated peanut Arachis hypogaea provides insights into genome evolution and oil improvement.</title>
        <authorList>
            <person name="Chen X."/>
        </authorList>
    </citation>
    <scope>NUCLEOTIDE SEQUENCE [LARGE SCALE GENOMIC DNA]</scope>
    <source>
        <strain evidence="3">cv. Fuhuasheng</strain>
        <tissue evidence="2">Leaves</tissue>
    </source>
</reference>